<keyword evidence="13" id="KW-1185">Reference proteome</keyword>
<feature type="transmembrane region" description="Helical" evidence="9">
    <location>
        <begin position="161"/>
        <end position="179"/>
    </location>
</feature>
<keyword evidence="8 9" id="KW-0472">Membrane</keyword>
<protein>
    <submittedName>
        <fullName evidence="12">ATP-binding cassette subfamily B protein</fullName>
    </submittedName>
</protein>
<dbReference type="Gene3D" id="3.40.50.300">
    <property type="entry name" value="P-loop containing nucleotide triphosphate hydrolases"/>
    <property type="match status" value="1"/>
</dbReference>
<gene>
    <name evidence="12" type="ORF">BJ095_12512</name>
</gene>
<name>A0A318TQQ5_9BACL</name>
<dbReference type="PROSITE" id="PS50893">
    <property type="entry name" value="ABC_TRANSPORTER_2"/>
    <property type="match status" value="1"/>
</dbReference>
<dbReference type="Pfam" id="PF00005">
    <property type="entry name" value="ABC_tran"/>
    <property type="match status" value="1"/>
</dbReference>
<evidence type="ECO:0000259" key="11">
    <source>
        <dbReference type="PROSITE" id="PS50929"/>
    </source>
</evidence>
<dbReference type="SUPFAM" id="SSF52540">
    <property type="entry name" value="P-loop containing nucleoside triphosphate hydrolases"/>
    <property type="match status" value="1"/>
</dbReference>
<dbReference type="SMART" id="SM00382">
    <property type="entry name" value="AAA"/>
    <property type="match status" value="1"/>
</dbReference>
<feature type="transmembrane region" description="Helical" evidence="9">
    <location>
        <begin position="243"/>
        <end position="263"/>
    </location>
</feature>
<reference evidence="12 13" key="1">
    <citation type="submission" date="2018-06" db="EMBL/GenBank/DDBJ databases">
        <title>Genomic Encyclopedia of Archaeal and Bacterial Type Strains, Phase II (KMG-II): from individual species to whole genera.</title>
        <authorList>
            <person name="Goeker M."/>
        </authorList>
    </citation>
    <scope>NUCLEOTIDE SEQUENCE [LARGE SCALE GENOMIC DNA]</scope>
    <source>
        <strain evidence="12 13">KACC 16626</strain>
    </source>
</reference>
<dbReference type="GO" id="GO:0005524">
    <property type="term" value="F:ATP binding"/>
    <property type="evidence" value="ECO:0007669"/>
    <property type="project" value="UniProtKB-KW"/>
</dbReference>
<evidence type="ECO:0000256" key="2">
    <source>
        <dbReference type="ARBA" id="ARBA00022448"/>
    </source>
</evidence>
<dbReference type="AlphaFoldDB" id="A0A318TQQ5"/>
<dbReference type="PROSITE" id="PS00211">
    <property type="entry name" value="ABC_TRANSPORTER_1"/>
    <property type="match status" value="1"/>
</dbReference>
<evidence type="ECO:0000256" key="4">
    <source>
        <dbReference type="ARBA" id="ARBA00022692"/>
    </source>
</evidence>
<dbReference type="FunFam" id="3.40.50.300:FF:000221">
    <property type="entry name" value="Multidrug ABC transporter ATP-binding protein"/>
    <property type="match status" value="1"/>
</dbReference>
<feature type="domain" description="ABC transmembrane type-1" evidence="11">
    <location>
        <begin position="20"/>
        <end position="304"/>
    </location>
</feature>
<feature type="transmembrane region" description="Helical" evidence="9">
    <location>
        <begin position="127"/>
        <end position="155"/>
    </location>
</feature>
<dbReference type="GO" id="GO:0015421">
    <property type="term" value="F:ABC-type oligopeptide transporter activity"/>
    <property type="evidence" value="ECO:0007669"/>
    <property type="project" value="TreeGrafter"/>
</dbReference>
<keyword evidence="5" id="KW-0547">Nucleotide-binding</keyword>
<evidence type="ECO:0000256" key="6">
    <source>
        <dbReference type="ARBA" id="ARBA00022840"/>
    </source>
</evidence>
<dbReference type="PROSITE" id="PS50929">
    <property type="entry name" value="ABC_TM1F"/>
    <property type="match status" value="1"/>
</dbReference>
<evidence type="ECO:0000256" key="8">
    <source>
        <dbReference type="ARBA" id="ARBA00023136"/>
    </source>
</evidence>
<dbReference type="CDD" id="cd18541">
    <property type="entry name" value="ABC_6TM_TmrB_like"/>
    <property type="match status" value="1"/>
</dbReference>
<evidence type="ECO:0000313" key="12">
    <source>
        <dbReference type="EMBL" id="PYF04225.1"/>
    </source>
</evidence>
<dbReference type="OrthoDB" id="9770415at2"/>
<comment type="caution">
    <text evidence="12">The sequence shown here is derived from an EMBL/GenBank/DDBJ whole genome shotgun (WGS) entry which is preliminary data.</text>
</comment>
<dbReference type="InterPro" id="IPR039421">
    <property type="entry name" value="Type_1_exporter"/>
</dbReference>
<dbReference type="PANTHER" id="PTHR43394:SF1">
    <property type="entry name" value="ATP-BINDING CASSETTE SUB-FAMILY B MEMBER 10, MITOCHONDRIAL"/>
    <property type="match status" value="1"/>
</dbReference>
<sequence>MFEVMFKLKWFFKAYWKRYLIAVVLLTVANVIEVVPPWIIGVAIDDIALGTMTSDSLSNYLLWLGLIIVFGYMINFTWQYQLFGGALSLERILRKKLMYQFLRMTPTFYEKNRTGDLMARATNDLNAVSLTAGFGIMTLFDSTIYMGAIILAMGFLISWKLTIFSMLPIPIMAVLMQYFGKIVHERYMKAQDSFGDLNDNVLESVAGVRVIRAYVQEKKDEKRFADMSEEVYQKNIHVAKINALFGPITKVGTGVSYVVALGYGSFLVSNGEMTVGQLVTFNVYLGLAVWPMIAIGELINVMQQGNASLDRVQATLDYEQDVKNPKEPGNVQYPTSLGFDDFTFQYPLSQMKNLQNISLHVKRGQTLGIVGKTGAGKTTFVKQLLKEYPLAEGQFTVGDVDIAKLTKEQLLEWIGYVPQDHVLFSRTIRENILFGKEDATSEEIDEAVRLAYFENDLKNLPLGLETLVGEKGISLSGGQKQRVSIARAMIKNPEILILDDSLSAVDAKTEAKIIENIGHVRKGKTTIITTHRLSAVQHADQIIVLDEGQIMEEGTHEELLQKQGWYKEQYDRQQLEEVPSE</sequence>
<proteinExistence type="predicted"/>
<dbReference type="InterPro" id="IPR011527">
    <property type="entry name" value="ABC1_TM_dom"/>
</dbReference>
<organism evidence="12 13">
    <name type="scientific">Ureibacillus chungkukjangi</name>
    <dbReference type="NCBI Taxonomy" id="1202712"/>
    <lineage>
        <taxon>Bacteria</taxon>
        <taxon>Bacillati</taxon>
        <taxon>Bacillota</taxon>
        <taxon>Bacilli</taxon>
        <taxon>Bacillales</taxon>
        <taxon>Caryophanaceae</taxon>
        <taxon>Ureibacillus</taxon>
    </lineage>
</organism>
<dbReference type="InterPro" id="IPR027417">
    <property type="entry name" value="P-loop_NTPase"/>
</dbReference>
<feature type="transmembrane region" description="Helical" evidence="9">
    <location>
        <begin position="20"/>
        <end position="40"/>
    </location>
</feature>
<dbReference type="EMBL" id="QJTJ01000025">
    <property type="protein sequence ID" value="PYF04225.1"/>
    <property type="molecule type" value="Genomic_DNA"/>
</dbReference>
<dbReference type="Pfam" id="PF00664">
    <property type="entry name" value="ABC_membrane"/>
    <property type="match status" value="1"/>
</dbReference>
<dbReference type="SUPFAM" id="SSF90123">
    <property type="entry name" value="ABC transporter transmembrane region"/>
    <property type="match status" value="1"/>
</dbReference>
<feature type="domain" description="ABC transporter" evidence="10">
    <location>
        <begin position="337"/>
        <end position="572"/>
    </location>
</feature>
<evidence type="ECO:0000256" key="1">
    <source>
        <dbReference type="ARBA" id="ARBA00004651"/>
    </source>
</evidence>
<feature type="transmembrane region" description="Helical" evidence="9">
    <location>
        <begin position="60"/>
        <end position="89"/>
    </location>
</feature>
<evidence type="ECO:0000256" key="3">
    <source>
        <dbReference type="ARBA" id="ARBA00022475"/>
    </source>
</evidence>
<dbReference type="Gene3D" id="1.20.1560.10">
    <property type="entry name" value="ABC transporter type 1, transmembrane domain"/>
    <property type="match status" value="1"/>
</dbReference>
<keyword evidence="7 9" id="KW-1133">Transmembrane helix</keyword>
<accession>A0A318TQQ5</accession>
<dbReference type="InterPro" id="IPR036640">
    <property type="entry name" value="ABC1_TM_sf"/>
</dbReference>
<dbReference type="PANTHER" id="PTHR43394">
    <property type="entry name" value="ATP-DEPENDENT PERMEASE MDL1, MITOCHONDRIAL"/>
    <property type="match status" value="1"/>
</dbReference>
<dbReference type="InterPro" id="IPR017871">
    <property type="entry name" value="ABC_transporter-like_CS"/>
</dbReference>
<dbReference type="InterPro" id="IPR003593">
    <property type="entry name" value="AAA+_ATPase"/>
</dbReference>
<evidence type="ECO:0000256" key="5">
    <source>
        <dbReference type="ARBA" id="ARBA00022741"/>
    </source>
</evidence>
<dbReference type="InterPro" id="IPR003439">
    <property type="entry name" value="ABC_transporter-like_ATP-bd"/>
</dbReference>
<keyword evidence="4 9" id="KW-0812">Transmembrane</keyword>
<keyword evidence="6 12" id="KW-0067">ATP-binding</keyword>
<keyword evidence="2" id="KW-0813">Transport</keyword>
<dbReference type="GO" id="GO:0016887">
    <property type="term" value="F:ATP hydrolysis activity"/>
    <property type="evidence" value="ECO:0007669"/>
    <property type="project" value="InterPro"/>
</dbReference>
<dbReference type="GO" id="GO:0005886">
    <property type="term" value="C:plasma membrane"/>
    <property type="evidence" value="ECO:0007669"/>
    <property type="project" value="UniProtKB-SubCell"/>
</dbReference>
<evidence type="ECO:0000256" key="7">
    <source>
        <dbReference type="ARBA" id="ARBA00022989"/>
    </source>
</evidence>
<feature type="transmembrane region" description="Helical" evidence="9">
    <location>
        <begin position="283"/>
        <end position="301"/>
    </location>
</feature>
<comment type="subcellular location">
    <subcellularLocation>
        <location evidence="1">Cell membrane</location>
        <topology evidence="1">Multi-pass membrane protein</topology>
    </subcellularLocation>
</comment>
<dbReference type="Proteomes" id="UP000247416">
    <property type="component" value="Unassembled WGS sequence"/>
</dbReference>
<dbReference type="RefSeq" id="WP_107936599.1">
    <property type="nucleotide sequence ID" value="NZ_CP085009.1"/>
</dbReference>
<keyword evidence="3" id="KW-1003">Cell membrane</keyword>
<evidence type="ECO:0000313" key="13">
    <source>
        <dbReference type="Proteomes" id="UP000247416"/>
    </source>
</evidence>
<dbReference type="FunFam" id="1.20.1560.10:FF:000011">
    <property type="entry name" value="Multidrug ABC transporter ATP-binding protein"/>
    <property type="match status" value="1"/>
</dbReference>
<evidence type="ECO:0000256" key="9">
    <source>
        <dbReference type="SAM" id="Phobius"/>
    </source>
</evidence>
<evidence type="ECO:0000259" key="10">
    <source>
        <dbReference type="PROSITE" id="PS50893"/>
    </source>
</evidence>